<dbReference type="InterPro" id="IPR004864">
    <property type="entry name" value="LEA_2"/>
</dbReference>
<evidence type="ECO:0000256" key="1">
    <source>
        <dbReference type="SAM" id="SignalP"/>
    </source>
</evidence>
<evidence type="ECO:0000313" key="3">
    <source>
        <dbReference type="EMBL" id="TXR54836.1"/>
    </source>
</evidence>
<evidence type="ECO:0000313" key="4">
    <source>
        <dbReference type="Proteomes" id="UP000321764"/>
    </source>
</evidence>
<dbReference type="Proteomes" id="UP000321764">
    <property type="component" value="Unassembled WGS sequence"/>
</dbReference>
<keyword evidence="4" id="KW-1185">Reference proteome</keyword>
<proteinExistence type="predicted"/>
<organism evidence="3 4">
    <name type="scientific">Reinekea thalattae</name>
    <dbReference type="NCBI Taxonomy" id="2593301"/>
    <lineage>
        <taxon>Bacteria</taxon>
        <taxon>Pseudomonadati</taxon>
        <taxon>Pseudomonadota</taxon>
        <taxon>Gammaproteobacteria</taxon>
        <taxon>Oceanospirillales</taxon>
        <taxon>Saccharospirillaceae</taxon>
        <taxon>Reinekea</taxon>
    </lineage>
</organism>
<reference evidence="3 4" key="1">
    <citation type="submission" date="2019-07" db="EMBL/GenBank/DDBJ databases">
        <title>Reinekea sp. strain SSH23 genome sequencing and assembly.</title>
        <authorList>
            <person name="Kim I."/>
        </authorList>
    </citation>
    <scope>NUCLEOTIDE SEQUENCE [LARGE SCALE GENOMIC DNA]</scope>
    <source>
        <strain evidence="3 4">SSH23</strain>
    </source>
</reference>
<dbReference type="EMBL" id="VKAD01000001">
    <property type="protein sequence ID" value="TXR54836.1"/>
    <property type="molecule type" value="Genomic_DNA"/>
</dbReference>
<evidence type="ECO:0000259" key="2">
    <source>
        <dbReference type="Pfam" id="PF03168"/>
    </source>
</evidence>
<dbReference type="SUPFAM" id="SSF117070">
    <property type="entry name" value="LEA14-like"/>
    <property type="match status" value="2"/>
</dbReference>
<name>A0A5C8ZD45_9GAMM</name>
<dbReference type="OrthoDB" id="6196336at2"/>
<dbReference type="PROSITE" id="PS51257">
    <property type="entry name" value="PROKAR_LIPOPROTEIN"/>
    <property type="match status" value="1"/>
</dbReference>
<dbReference type="Pfam" id="PF03168">
    <property type="entry name" value="LEA_2"/>
    <property type="match status" value="1"/>
</dbReference>
<gene>
    <name evidence="3" type="ORF">FME95_09965</name>
</gene>
<feature type="domain" description="Late embryogenesis abundant protein LEA-2 subgroup" evidence="2">
    <location>
        <begin position="50"/>
        <end position="139"/>
    </location>
</feature>
<protein>
    <submittedName>
        <fullName evidence="3">LEA type 2 family protein</fullName>
    </submittedName>
</protein>
<sequence length="276" mass="30229">MRFFCILFLLLTAGCASFSVNDLYKEPTFNYQTTQLQQLSFSELYAKTQLTITNHNAYSLPIQSVTAQLMVAGEPIIALDSPIPTLAPSSTTSVELNWSLAYSALSDAAQIYLSENELPLTLALTPTFEVPVLGARSVNWQREFLVPIAKAPKVRVTDWKVSNISLSALTLSFDLAIDNPNVFSFVTEDWQLALNTENKNIASFDLNDGSIAAESATQKQVELTLGLFDLGIAALNGLKQGSWPDSLELDVSGDWRSDDLDVPLPLITSNSLKALF</sequence>
<dbReference type="RefSeq" id="WP_147714235.1">
    <property type="nucleotide sequence ID" value="NZ_VKAD01000001.1"/>
</dbReference>
<feature type="chain" id="PRO_5023040930" evidence="1">
    <location>
        <begin position="19"/>
        <end position="276"/>
    </location>
</feature>
<feature type="signal peptide" evidence="1">
    <location>
        <begin position="1"/>
        <end position="18"/>
    </location>
</feature>
<keyword evidence="1" id="KW-0732">Signal</keyword>
<dbReference type="AlphaFoldDB" id="A0A5C8ZD45"/>
<dbReference type="Gene3D" id="2.60.40.1820">
    <property type="match status" value="2"/>
</dbReference>
<comment type="caution">
    <text evidence="3">The sequence shown here is derived from an EMBL/GenBank/DDBJ whole genome shotgun (WGS) entry which is preliminary data.</text>
</comment>
<accession>A0A5C8ZD45</accession>